<dbReference type="InterPro" id="IPR013783">
    <property type="entry name" value="Ig-like_fold"/>
</dbReference>
<dbReference type="Proteomes" id="UP001151478">
    <property type="component" value="Unassembled WGS sequence"/>
</dbReference>
<dbReference type="RefSeq" id="WP_265724373.1">
    <property type="nucleotide sequence ID" value="NZ_JAOSLC020000004.1"/>
</dbReference>
<dbReference type="NCBIfam" id="TIGR04131">
    <property type="entry name" value="Bac_Flav_CTERM"/>
    <property type="match status" value="1"/>
</dbReference>
<dbReference type="InterPro" id="IPR026341">
    <property type="entry name" value="T9SS_type_B"/>
</dbReference>
<evidence type="ECO:0000313" key="2">
    <source>
        <dbReference type="EMBL" id="MDD7915980.1"/>
    </source>
</evidence>
<organism evidence="2 3">
    <name type="scientific">Polaribacter ponticola</name>
    <dbReference type="NCBI Taxonomy" id="2978475"/>
    <lineage>
        <taxon>Bacteria</taxon>
        <taxon>Pseudomonadati</taxon>
        <taxon>Bacteroidota</taxon>
        <taxon>Flavobacteriia</taxon>
        <taxon>Flavobacteriales</taxon>
        <taxon>Flavobacteriaceae</taxon>
    </lineage>
</organism>
<dbReference type="Pfam" id="PF13585">
    <property type="entry name" value="CHU_C"/>
    <property type="match status" value="1"/>
</dbReference>
<dbReference type="Gene3D" id="2.60.40.10">
    <property type="entry name" value="Immunoglobulins"/>
    <property type="match status" value="1"/>
</dbReference>
<sequence>MKKLLPFLLLFFTINIFSQKEANIWYFGRNAGIDFNTTPPTAITNGQINTLEGCSSFADGNGNLLFYSDGITVYDKNHQKMTYTDGTPADNLRGNPSSTQSGMIIPKPGSTSIYYLFTVGDNNNPAFDLYTIDMSLNGGNGQLIDEDGDGDFSENLAQIQTSSGSWTEKVAAVRGKECNTFWVVSKVARSFFSYKVDINGVNLTPVESQVNNNTVNSRGYLKLSPNGQKLAIANQNTTNDLLLYSFDNETGIIANDGISLFNNFQDGEAYGVEFSRNSEKLYVSSASGFRQDLSAPATTYKLFQYDLTASDIEASKTIIHEQTGYRGALQLGPDGKIYATIPLAYDDTNGDATSLDVIENPNAAAADVVFTKNAINLGGQKSTQGLPPFISSLLLPIKITDSDTNQEINDQDLEFCVGDNKTIVPEPVIGNNITYEWTFDNGTTTSTVSNTSSLTLNNLDKTDSGAYALKIELTDDCGNITQFDGTFNIEVFDAASASAPQSIVFCDSDRDGFNSFDFQADKNAEILNGLDPAIFEVLYFTSLADANSGDNPLTNPYTNPSAFSSQTIHARVQNKNAFEACFDTTSFTLTVTDLPVPTQPEPYRICDDIESSSDTDGIINTFLLNTKDVEIFGSLDPNQYNITYHTTQNGADTNDPGTLIDKKANHTVSTSQTVYVRIENKDNIDCYDSSILLELIVDPLPTLKPNPTLDQCISDTNSNPTVNLTLAESSISETLNIRFEYYEDAIGTNLITDPTSFPVQVNTTQSVYVKVISEFECARELIELTINVGQTPNNPYNETQTPVCDDFLDADGNDITGMNDDTDNITNFTLDLNAIINGINPPANTEVFFYENSNDRTNSLNEIDVTNYRNDLNKIDITNTPEGIQFPIYYKILSTINNNCQGLGEFYLEINSVPTAEVVPDLELCDDTNDGDPTNGIVQTFDLESQNTTILNGQDPANFTVTYYLNSNDANIGNNPITSPFANTIRDSQPIFVRVTNNTTGCFTDHTSFNVIVNPLPVANFVNDLEVCDDNTDGSARNGFSQIIDLESQSAGILGSQDPNLYNVTYHRSLTEAQAGDNPLISPYSNLSPNRETIFVRVYNSDTMCANGISNFDVIINPEPIFETISNLSYCDNNLDGDDTNGVIQTIDLDSQITNILGTSQDQDDYIVTFHSSQADAASGDSAITSPYTNTNSTETIFVRIQNKVTLCVNDDATFEVIVNPLPDFMVTTPQILCLNDLPLTISAENPNTVYTYEWRNLNGDLLGTNQDLNVTSGDTYSVTATTTNGTNCSRTKDIVINESNPATLEASYVTIIDEGNNIGSENNLSISINTLDNDLGPGDYQFAVLNNDNNDRFPSIGFQDEPLFENLEGGIYTIIVNDKNGCSPDTTLLVSVIQFPKFFTPNGDGENDTWVVKGANKTFYPNSSINIFNRYGKLVAQSPIDGQGWNGTYNGKVLSSDDYWYSITLIPADNTKPTINKKGHFSLLRK</sequence>
<gene>
    <name evidence="2" type="ORF">N5A56_016855</name>
</gene>
<comment type="caution">
    <text evidence="2">The sequence shown here is derived from an EMBL/GenBank/DDBJ whole genome shotgun (WGS) entry which is preliminary data.</text>
</comment>
<evidence type="ECO:0000256" key="1">
    <source>
        <dbReference type="SAM" id="MobiDB-lite"/>
    </source>
</evidence>
<reference evidence="2" key="1">
    <citation type="submission" date="2023-02" db="EMBL/GenBank/DDBJ databases">
        <title>Polaribacter ponticola sp. nov., isolated from seawater.</title>
        <authorList>
            <person name="Baek J.H."/>
            <person name="Kim J.M."/>
            <person name="Choi D.G."/>
            <person name="Jeon C.O."/>
        </authorList>
    </citation>
    <scope>NUCLEOTIDE SEQUENCE</scope>
    <source>
        <strain evidence="2">MSW5</strain>
    </source>
</reference>
<feature type="region of interest" description="Disordered" evidence="1">
    <location>
        <begin position="84"/>
        <end position="103"/>
    </location>
</feature>
<accession>A0ABT5SD27</accession>
<name>A0ABT5SD27_9FLAO</name>
<keyword evidence="3" id="KW-1185">Reference proteome</keyword>
<evidence type="ECO:0000313" key="3">
    <source>
        <dbReference type="Proteomes" id="UP001151478"/>
    </source>
</evidence>
<protein>
    <submittedName>
        <fullName evidence="2">T9SS type B sorting domain-containing protein</fullName>
    </submittedName>
</protein>
<proteinExistence type="predicted"/>
<dbReference type="EMBL" id="JAOSLC020000004">
    <property type="protein sequence ID" value="MDD7915980.1"/>
    <property type="molecule type" value="Genomic_DNA"/>
</dbReference>